<gene>
    <name evidence="2" type="ORF">AAA083_03895</name>
</gene>
<dbReference type="EC" id="2.7.7.65" evidence="2"/>
<dbReference type="Pfam" id="PF00990">
    <property type="entry name" value="GGDEF"/>
    <property type="match status" value="1"/>
</dbReference>
<feature type="domain" description="GGDEF" evidence="1">
    <location>
        <begin position="67"/>
        <end position="195"/>
    </location>
</feature>
<accession>A0ABV1JDH7</accession>
<evidence type="ECO:0000313" key="3">
    <source>
        <dbReference type="Proteomes" id="UP001487305"/>
    </source>
</evidence>
<evidence type="ECO:0000259" key="1">
    <source>
        <dbReference type="PROSITE" id="PS50887"/>
    </source>
</evidence>
<name>A0ABV1JDH7_9ACTN</name>
<dbReference type="InterPro" id="IPR043128">
    <property type="entry name" value="Rev_trsase/Diguanyl_cyclase"/>
</dbReference>
<organism evidence="2 3">
    <name type="scientific">Raoultibacter massiliensis</name>
    <dbReference type="NCBI Taxonomy" id="1852371"/>
    <lineage>
        <taxon>Bacteria</taxon>
        <taxon>Bacillati</taxon>
        <taxon>Actinomycetota</taxon>
        <taxon>Coriobacteriia</taxon>
        <taxon>Eggerthellales</taxon>
        <taxon>Eggerthellaceae</taxon>
        <taxon>Raoultibacter</taxon>
    </lineage>
</organism>
<dbReference type="Proteomes" id="UP001487305">
    <property type="component" value="Unassembled WGS sequence"/>
</dbReference>
<evidence type="ECO:0000313" key="2">
    <source>
        <dbReference type="EMBL" id="MEQ3362117.1"/>
    </source>
</evidence>
<keyword evidence="3" id="KW-1185">Reference proteome</keyword>
<dbReference type="PANTHER" id="PTHR45138">
    <property type="entry name" value="REGULATORY COMPONENTS OF SENSORY TRANSDUCTION SYSTEM"/>
    <property type="match status" value="1"/>
</dbReference>
<dbReference type="SMART" id="SM00267">
    <property type="entry name" value="GGDEF"/>
    <property type="match status" value="1"/>
</dbReference>
<dbReference type="InterPro" id="IPR000160">
    <property type="entry name" value="GGDEF_dom"/>
</dbReference>
<dbReference type="NCBIfam" id="TIGR00254">
    <property type="entry name" value="GGDEF"/>
    <property type="match status" value="1"/>
</dbReference>
<keyword evidence="2" id="KW-0548">Nucleotidyltransferase</keyword>
<dbReference type="PROSITE" id="PS50887">
    <property type="entry name" value="GGDEF"/>
    <property type="match status" value="1"/>
</dbReference>
<dbReference type="PANTHER" id="PTHR45138:SF9">
    <property type="entry name" value="DIGUANYLATE CYCLASE DGCM-RELATED"/>
    <property type="match status" value="1"/>
</dbReference>
<reference evidence="2 3" key="1">
    <citation type="submission" date="2024-04" db="EMBL/GenBank/DDBJ databases">
        <title>Human intestinal bacterial collection.</title>
        <authorList>
            <person name="Pauvert C."/>
            <person name="Hitch T.C.A."/>
            <person name="Clavel T."/>
        </authorList>
    </citation>
    <scope>NUCLEOTIDE SEQUENCE [LARGE SCALE GENOMIC DNA]</scope>
    <source>
        <strain evidence="2 3">CLA-KB-H42</strain>
    </source>
</reference>
<dbReference type="InterPro" id="IPR050469">
    <property type="entry name" value="Diguanylate_Cyclase"/>
</dbReference>
<comment type="caution">
    <text evidence="2">The sequence shown here is derived from an EMBL/GenBank/DDBJ whole genome shotgun (WGS) entry which is preliminary data.</text>
</comment>
<sequence>MMAVLLTTVILEIVFRFHFLNYAASAIGFSAYYLLQNINYFSKDPLTGIMNRQMFDFKFRKASESQKPMLVGLLDINDFKNINDTEGHEAGDRALVLFAETVAKSLGRSAELYRTGGDEFMLLSSLENEKEVIESLPAALEETKKNGVGFAYGLTTHRAGDDPQETLRRVDREMYADKAEMKRTLGRRAADARES</sequence>
<dbReference type="SUPFAM" id="SSF55073">
    <property type="entry name" value="Nucleotide cyclase"/>
    <property type="match status" value="1"/>
</dbReference>
<dbReference type="Gene3D" id="3.30.70.270">
    <property type="match status" value="1"/>
</dbReference>
<proteinExistence type="predicted"/>
<dbReference type="CDD" id="cd01949">
    <property type="entry name" value="GGDEF"/>
    <property type="match status" value="1"/>
</dbReference>
<dbReference type="GO" id="GO:0052621">
    <property type="term" value="F:diguanylate cyclase activity"/>
    <property type="evidence" value="ECO:0007669"/>
    <property type="project" value="UniProtKB-EC"/>
</dbReference>
<dbReference type="RefSeq" id="WP_102373659.1">
    <property type="nucleotide sequence ID" value="NZ_JBBNOP010000002.1"/>
</dbReference>
<keyword evidence="2" id="KW-0808">Transferase</keyword>
<dbReference type="EMBL" id="JBBNOP010000002">
    <property type="protein sequence ID" value="MEQ3362117.1"/>
    <property type="molecule type" value="Genomic_DNA"/>
</dbReference>
<protein>
    <submittedName>
        <fullName evidence="2">GGDEF domain-containing protein</fullName>
        <ecNumber evidence="2">2.7.7.65</ecNumber>
    </submittedName>
</protein>
<dbReference type="InterPro" id="IPR029787">
    <property type="entry name" value="Nucleotide_cyclase"/>
</dbReference>